<evidence type="ECO:0000256" key="4">
    <source>
        <dbReference type="ARBA" id="ARBA00022801"/>
    </source>
</evidence>
<keyword evidence="7" id="KW-1015">Disulfide bond</keyword>
<accession>A0A1H3KH40</accession>
<evidence type="ECO:0000313" key="12">
    <source>
        <dbReference type="Proteomes" id="UP000242415"/>
    </source>
</evidence>
<dbReference type="Gene3D" id="3.30.300.50">
    <property type="match status" value="2"/>
</dbReference>
<dbReference type="GO" id="GO:0006508">
    <property type="term" value="P:proteolysis"/>
    <property type="evidence" value="ECO:0007669"/>
    <property type="project" value="UniProtKB-KW"/>
</dbReference>
<dbReference type="InterPro" id="IPR043504">
    <property type="entry name" value="Peptidase_S1_PA_chymotrypsin"/>
</dbReference>
<dbReference type="SUPFAM" id="SSF54806">
    <property type="entry name" value="Alpha-lytic protease prodomain"/>
    <property type="match status" value="1"/>
</dbReference>
<evidence type="ECO:0000256" key="5">
    <source>
        <dbReference type="ARBA" id="ARBA00022825"/>
    </source>
</evidence>
<dbReference type="Proteomes" id="UP000242415">
    <property type="component" value="Unassembled WGS sequence"/>
</dbReference>
<evidence type="ECO:0000259" key="10">
    <source>
        <dbReference type="Pfam" id="PF02983"/>
    </source>
</evidence>
<sequence>MQRRRAIAGAVMLATVGAAAAVTIPAVADDGPGRDRRPAAAPAGGAAPEMVDALRRDLRLTADQARSRLAKEEWARRTAGQLRADLGGGFGGSWLTADGRQLMVAVTDPAAAERVRATGAEPKLVARSERQLDTVKRSLDRNAGNATPDMSGWYVDVADNSVVVLAQPGAEPAARRFATASGVPAGSVRVETSTAVPVPLFDVIGGDPYFIDGRARCSIGFSVVGGFVTAGHCGAVGATTTGFNQAPQGTVRASSFPGDDWGVVEVNGDWTPRPVVKNFNGGEVAVAGAQEAPIGASICRSGSTTGTRCGVIQAKNVTVNYPEGAVGGLTQTNVCAEGGDSGGSWISGDQAQGVTSGGSGNCTVGGTTFFQPLAEILQRNNLTLVTTGSAGEQPPAAAPTPSVPSEPAPTDPPSEAPETPAGCDNPDAVRSGNLARAGSAQIQPNGRYFRARAGDHTACLDAPQGADFDLVLQRWNGSAWRTVAASSGERLTHSGDAGFYRYRVQSQSGAGRYTLAFSVD</sequence>
<dbReference type="OrthoDB" id="8781117at2"/>
<name>A0A1H3KH40_9ACTN</name>
<evidence type="ECO:0000256" key="2">
    <source>
        <dbReference type="ARBA" id="ARBA00022670"/>
    </source>
</evidence>
<keyword evidence="6" id="KW-0865">Zymogen</keyword>
<dbReference type="InterPro" id="IPR037295">
    <property type="entry name" value="Alpha-lytic_protease_prodomain"/>
</dbReference>
<feature type="region of interest" description="Disordered" evidence="8">
    <location>
        <begin position="387"/>
        <end position="431"/>
    </location>
</feature>
<evidence type="ECO:0000256" key="9">
    <source>
        <dbReference type="SAM" id="SignalP"/>
    </source>
</evidence>
<feature type="chain" id="PRO_5039540016" evidence="9">
    <location>
        <begin position="21"/>
        <end position="520"/>
    </location>
</feature>
<feature type="signal peptide" evidence="9">
    <location>
        <begin position="1"/>
        <end position="20"/>
    </location>
</feature>
<organism evidence="11 12">
    <name type="scientific">Micromonospora pattaloongensis</name>
    <dbReference type="NCBI Taxonomy" id="405436"/>
    <lineage>
        <taxon>Bacteria</taxon>
        <taxon>Bacillati</taxon>
        <taxon>Actinomycetota</taxon>
        <taxon>Actinomycetes</taxon>
        <taxon>Micromonosporales</taxon>
        <taxon>Micromonosporaceae</taxon>
        <taxon>Micromonospora</taxon>
    </lineage>
</organism>
<dbReference type="Gene3D" id="2.60.120.380">
    <property type="match status" value="1"/>
</dbReference>
<dbReference type="RefSeq" id="WP_091553961.1">
    <property type="nucleotide sequence ID" value="NZ_FNPH01000002.1"/>
</dbReference>
<feature type="domain" description="Peptidase S1A alpha-lytic prodomain" evidence="10">
    <location>
        <begin position="127"/>
        <end position="185"/>
    </location>
</feature>
<comment type="similarity">
    <text evidence="1">Belongs to the peptidase S1 family.</text>
</comment>
<evidence type="ECO:0000256" key="3">
    <source>
        <dbReference type="ARBA" id="ARBA00022729"/>
    </source>
</evidence>
<keyword evidence="4" id="KW-0378">Hydrolase</keyword>
<feature type="compositionally biased region" description="Pro residues" evidence="8">
    <location>
        <begin position="396"/>
        <end position="415"/>
    </location>
</feature>
<evidence type="ECO:0000256" key="1">
    <source>
        <dbReference type="ARBA" id="ARBA00007664"/>
    </source>
</evidence>
<dbReference type="InterPro" id="IPR009003">
    <property type="entry name" value="Peptidase_S1_PA"/>
</dbReference>
<gene>
    <name evidence="11" type="ORF">SAMN05444365_102496</name>
</gene>
<keyword evidence="2" id="KW-0645">Protease</keyword>
<dbReference type="InterPro" id="IPR035070">
    <property type="entry name" value="Streptogrisin_prodomain"/>
</dbReference>
<evidence type="ECO:0000256" key="6">
    <source>
        <dbReference type="ARBA" id="ARBA00023145"/>
    </source>
</evidence>
<dbReference type="EMBL" id="FNPH01000002">
    <property type="protein sequence ID" value="SDY51467.1"/>
    <property type="molecule type" value="Genomic_DNA"/>
</dbReference>
<evidence type="ECO:0000256" key="8">
    <source>
        <dbReference type="SAM" id="MobiDB-lite"/>
    </source>
</evidence>
<dbReference type="SUPFAM" id="SSF50494">
    <property type="entry name" value="Trypsin-like serine proteases"/>
    <property type="match status" value="1"/>
</dbReference>
<evidence type="ECO:0000313" key="11">
    <source>
        <dbReference type="EMBL" id="SDY51467.1"/>
    </source>
</evidence>
<keyword evidence="12" id="KW-1185">Reference proteome</keyword>
<reference evidence="12" key="1">
    <citation type="submission" date="2016-10" db="EMBL/GenBank/DDBJ databases">
        <authorList>
            <person name="Varghese N."/>
            <person name="Submissions S."/>
        </authorList>
    </citation>
    <scope>NUCLEOTIDE SEQUENCE [LARGE SCALE GENOMIC DNA]</scope>
    <source>
        <strain evidence="12">DSM 45245</strain>
    </source>
</reference>
<dbReference type="InterPro" id="IPR004236">
    <property type="entry name" value="Pept_S1_alpha_lytic"/>
</dbReference>
<dbReference type="GO" id="GO:0004252">
    <property type="term" value="F:serine-type endopeptidase activity"/>
    <property type="evidence" value="ECO:0007669"/>
    <property type="project" value="InterPro"/>
</dbReference>
<proteinExistence type="inferred from homology"/>
<dbReference type="CDD" id="cd21112">
    <property type="entry name" value="alphaLP-like"/>
    <property type="match status" value="1"/>
</dbReference>
<dbReference type="STRING" id="405436.SAMN05444365_102496"/>
<dbReference type="Gene3D" id="2.40.10.10">
    <property type="entry name" value="Trypsin-like serine proteases"/>
    <property type="match status" value="2"/>
</dbReference>
<dbReference type="Pfam" id="PF02983">
    <property type="entry name" value="Pro_Al_protease"/>
    <property type="match status" value="1"/>
</dbReference>
<feature type="compositionally biased region" description="Low complexity" evidence="8">
    <location>
        <begin position="39"/>
        <end position="48"/>
    </location>
</feature>
<dbReference type="GO" id="GO:0005576">
    <property type="term" value="C:extracellular region"/>
    <property type="evidence" value="ECO:0007669"/>
    <property type="project" value="InterPro"/>
</dbReference>
<keyword evidence="3 9" id="KW-0732">Signal</keyword>
<evidence type="ECO:0000256" key="7">
    <source>
        <dbReference type="ARBA" id="ARBA00023157"/>
    </source>
</evidence>
<keyword evidence="5" id="KW-0720">Serine protease</keyword>
<protein>
    <submittedName>
        <fullName evidence="11">Streptogrisin C</fullName>
    </submittedName>
</protein>
<dbReference type="InterPro" id="IPR001316">
    <property type="entry name" value="Pept_S1A_streptogrisin"/>
</dbReference>
<feature type="region of interest" description="Disordered" evidence="8">
    <location>
        <begin position="27"/>
        <end position="48"/>
    </location>
</feature>
<dbReference type="PRINTS" id="PR00861">
    <property type="entry name" value="ALYTICPTASE"/>
</dbReference>
<dbReference type="AlphaFoldDB" id="A0A1H3KH40"/>